<dbReference type="CDD" id="cd03241">
    <property type="entry name" value="ABC_RecN"/>
    <property type="match status" value="2"/>
</dbReference>
<evidence type="ECO:0000256" key="9">
    <source>
        <dbReference type="SAM" id="Coils"/>
    </source>
</evidence>
<evidence type="ECO:0000256" key="1">
    <source>
        <dbReference type="ARBA" id="ARBA00003618"/>
    </source>
</evidence>
<comment type="similarity">
    <text evidence="2">Belongs to the RecN family.</text>
</comment>
<dbReference type="NCBIfam" id="TIGR00634">
    <property type="entry name" value="recN"/>
    <property type="match status" value="1"/>
</dbReference>
<keyword evidence="4" id="KW-0547">Nucleotide-binding</keyword>
<reference evidence="11" key="1">
    <citation type="submission" date="2018-06" db="EMBL/GenBank/DDBJ databases">
        <authorList>
            <person name="Zhirakovskaya E."/>
        </authorList>
    </citation>
    <scope>NUCLEOTIDE SEQUENCE</scope>
</reference>
<gene>
    <name evidence="11" type="ORF">MNBD_GAMMA16-941</name>
</gene>
<comment type="function">
    <text evidence="1">May be involved in recombinational repair of damaged DNA.</text>
</comment>
<dbReference type="PANTHER" id="PTHR11059:SF0">
    <property type="entry name" value="DNA REPAIR PROTEIN RECN"/>
    <property type="match status" value="1"/>
</dbReference>
<evidence type="ECO:0000259" key="10">
    <source>
        <dbReference type="Pfam" id="PF02463"/>
    </source>
</evidence>
<feature type="coiled-coil region" evidence="9">
    <location>
        <begin position="159"/>
        <end position="220"/>
    </location>
</feature>
<proteinExistence type="inferred from homology"/>
<dbReference type="AlphaFoldDB" id="A0A3B0ZQ00"/>
<dbReference type="Pfam" id="PF02463">
    <property type="entry name" value="SMC_N"/>
    <property type="match status" value="1"/>
</dbReference>
<evidence type="ECO:0000256" key="2">
    <source>
        <dbReference type="ARBA" id="ARBA00009441"/>
    </source>
</evidence>
<dbReference type="InterPro" id="IPR003395">
    <property type="entry name" value="RecF/RecN/SMC_N"/>
</dbReference>
<evidence type="ECO:0000256" key="4">
    <source>
        <dbReference type="ARBA" id="ARBA00022741"/>
    </source>
</evidence>
<accession>A0A3B0ZQ00</accession>
<dbReference type="InterPro" id="IPR004604">
    <property type="entry name" value="DNA_recomb/repair_RecN"/>
</dbReference>
<dbReference type="SUPFAM" id="SSF52540">
    <property type="entry name" value="P-loop containing nucleoside triphosphate hydrolases"/>
    <property type="match status" value="2"/>
</dbReference>
<dbReference type="PANTHER" id="PTHR11059">
    <property type="entry name" value="DNA REPAIR PROTEIN RECN"/>
    <property type="match status" value="1"/>
</dbReference>
<dbReference type="GO" id="GO:0005524">
    <property type="term" value="F:ATP binding"/>
    <property type="evidence" value="ECO:0007669"/>
    <property type="project" value="UniProtKB-KW"/>
</dbReference>
<dbReference type="Gene3D" id="3.40.50.300">
    <property type="entry name" value="P-loop containing nucleotide triphosphate hydrolases"/>
    <property type="match status" value="2"/>
</dbReference>
<keyword evidence="5" id="KW-0227">DNA damage</keyword>
<dbReference type="GO" id="GO:0006310">
    <property type="term" value="P:DNA recombination"/>
    <property type="evidence" value="ECO:0007669"/>
    <property type="project" value="InterPro"/>
</dbReference>
<evidence type="ECO:0000256" key="6">
    <source>
        <dbReference type="ARBA" id="ARBA00022840"/>
    </source>
</evidence>
<dbReference type="PIRSF" id="PIRSF003128">
    <property type="entry name" value="RecN"/>
    <property type="match status" value="1"/>
</dbReference>
<evidence type="ECO:0000256" key="5">
    <source>
        <dbReference type="ARBA" id="ARBA00022763"/>
    </source>
</evidence>
<dbReference type="FunFam" id="3.40.50.300:FF:000356">
    <property type="entry name" value="DNA repair protein RecN"/>
    <property type="match status" value="1"/>
</dbReference>
<evidence type="ECO:0000256" key="8">
    <source>
        <dbReference type="ARBA" id="ARBA00033408"/>
    </source>
</evidence>
<keyword evidence="7" id="KW-0234">DNA repair</keyword>
<name>A0A3B0ZQ00_9ZZZZ</name>
<evidence type="ECO:0000256" key="7">
    <source>
        <dbReference type="ARBA" id="ARBA00023204"/>
    </source>
</evidence>
<keyword evidence="9" id="KW-0175">Coiled coil</keyword>
<dbReference type="GO" id="GO:0009432">
    <property type="term" value="P:SOS response"/>
    <property type="evidence" value="ECO:0007669"/>
    <property type="project" value="TreeGrafter"/>
</dbReference>
<dbReference type="EMBL" id="UOFO01000142">
    <property type="protein sequence ID" value="VAW88159.1"/>
    <property type="molecule type" value="Genomic_DNA"/>
</dbReference>
<evidence type="ECO:0000256" key="3">
    <source>
        <dbReference type="ARBA" id="ARBA00021315"/>
    </source>
</evidence>
<feature type="domain" description="RecF/RecN/SMC N-terminal" evidence="10">
    <location>
        <begin position="1"/>
        <end position="506"/>
    </location>
</feature>
<evidence type="ECO:0000313" key="11">
    <source>
        <dbReference type="EMBL" id="VAW88159.1"/>
    </source>
</evidence>
<dbReference type="InterPro" id="IPR027417">
    <property type="entry name" value="P-loop_NTPase"/>
</dbReference>
<sequence>MLTHIHVKNFAIIENLELEFKSGFTVFSGETGAGKSIAIDAIGLALGDRADSHTVGIHGLRAEIILHFDIEEHEMAKQWLLDHDLNYDNDCTLRRIITKEGRSRAYINGSTVPVQALRNIGRYLIQIHGQHEHQSLTQTDTQRTLLDIRAHCREINNDVAHAYNLFKKFKDELQQLQAKHETRNERIELLIYQVEELALVDAQTDEVEKLEQNMQRASNLELLATAINNTLELINGETRETSSAVTQLATQLSELQHLQSIDPSLKPACDLLDSACIQLAETASELRHYSDSLEHDPEQKLLTEQRLDTLYNLARKHGLPAYQLHTLLESLTQELTALKTIESKTANAEIELKNLEKSYFTKANKLTTTRKKGAKQLARQIVEVIQQLGMPHAKFEIILLPRKPGVLHPQGLEEIEFRVSANPGQSPAALAKVASGGELARISLAIQVVAAREGNTPTFIFDEVDAGVGGAVAESIGLYLHQLGSTHQVFCVTHLPQVASQGHSHLLIEKVWYENDTQTHITELNMDKRNEEIARMLGGKKITQQTRAHAKEMLEHK</sequence>
<organism evidence="11">
    <name type="scientific">hydrothermal vent metagenome</name>
    <dbReference type="NCBI Taxonomy" id="652676"/>
    <lineage>
        <taxon>unclassified sequences</taxon>
        <taxon>metagenomes</taxon>
        <taxon>ecological metagenomes</taxon>
    </lineage>
</organism>
<dbReference type="GO" id="GO:0043590">
    <property type="term" value="C:bacterial nucleoid"/>
    <property type="evidence" value="ECO:0007669"/>
    <property type="project" value="TreeGrafter"/>
</dbReference>
<dbReference type="FunFam" id="3.40.50.300:FF:000319">
    <property type="entry name" value="DNA repair protein RecN"/>
    <property type="match status" value="1"/>
</dbReference>
<dbReference type="GO" id="GO:0006281">
    <property type="term" value="P:DNA repair"/>
    <property type="evidence" value="ECO:0007669"/>
    <property type="project" value="UniProtKB-KW"/>
</dbReference>
<protein>
    <recommendedName>
        <fullName evidence="3">DNA repair protein RecN</fullName>
    </recommendedName>
    <alternativeName>
        <fullName evidence="8">Recombination protein N</fullName>
    </alternativeName>
</protein>
<keyword evidence="6" id="KW-0067">ATP-binding</keyword>
<dbReference type="NCBIfam" id="NF008121">
    <property type="entry name" value="PRK10869.1"/>
    <property type="match status" value="1"/>
</dbReference>